<dbReference type="EMBL" id="CP104003">
    <property type="protein sequence ID" value="UWM54796.1"/>
    <property type="molecule type" value="Genomic_DNA"/>
</dbReference>
<organism evidence="3 4">
    <name type="scientific">Salinirubellus salinus</name>
    <dbReference type="NCBI Taxonomy" id="1364945"/>
    <lineage>
        <taxon>Archaea</taxon>
        <taxon>Methanobacteriati</taxon>
        <taxon>Methanobacteriota</taxon>
        <taxon>Stenosarchaea group</taxon>
        <taxon>Halobacteria</taxon>
        <taxon>Halobacteriales</taxon>
        <taxon>Natronomonadaceae</taxon>
        <taxon>Salinirubellus</taxon>
    </lineage>
</organism>
<feature type="transmembrane region" description="Helical" evidence="1">
    <location>
        <begin position="222"/>
        <end position="246"/>
    </location>
</feature>
<dbReference type="GO" id="GO:0080120">
    <property type="term" value="P:CAAX-box protein maturation"/>
    <property type="evidence" value="ECO:0007669"/>
    <property type="project" value="UniProtKB-ARBA"/>
</dbReference>
<evidence type="ECO:0000259" key="2">
    <source>
        <dbReference type="Pfam" id="PF02517"/>
    </source>
</evidence>
<dbReference type="RefSeq" id="WP_260593785.1">
    <property type="nucleotide sequence ID" value="NZ_CP104003.1"/>
</dbReference>
<evidence type="ECO:0000313" key="4">
    <source>
        <dbReference type="Proteomes" id="UP001057580"/>
    </source>
</evidence>
<sequence length="263" mass="26575">MTDWAAFAGIALAVLGLLLVLAHLSARGIDGPRLGPGDLRWLDALESDADHLDVSTATRPAEPPQEGYSTALLVVNVALSQGVFAFLLLGGAFLTQVPASALGLSTPALGIEALAVGALAGVALSGANTAAGLLAAYAGYDPSADLRELLTPETTRGWVLLLGVALPIVAGFEELLFRGVLIGVFAAGFGLSPWLLAVLSSVAFALGHGAQGPVGIAVTGTLGFLLAALFVLTGSLLAVVVAHYLVNALEFVGHELGLNPLAE</sequence>
<keyword evidence="3" id="KW-0482">Metalloprotease</keyword>
<accession>A0A9E7U8G8</accession>
<proteinExistence type="predicted"/>
<feature type="domain" description="CAAX prenyl protease 2/Lysostaphin resistance protein A-like" evidence="2">
    <location>
        <begin position="158"/>
        <end position="249"/>
    </location>
</feature>
<dbReference type="InterPro" id="IPR003675">
    <property type="entry name" value="Rce1/LyrA-like_dom"/>
</dbReference>
<evidence type="ECO:0000256" key="1">
    <source>
        <dbReference type="SAM" id="Phobius"/>
    </source>
</evidence>
<protein>
    <submittedName>
        <fullName evidence="3">CPBP family intramembrane metalloprotease</fullName>
    </submittedName>
</protein>
<keyword evidence="1" id="KW-1133">Transmembrane helix</keyword>
<feature type="transmembrane region" description="Helical" evidence="1">
    <location>
        <begin position="158"/>
        <end position="177"/>
    </location>
</feature>
<dbReference type="InterPro" id="IPR052710">
    <property type="entry name" value="CAAX_protease"/>
</dbReference>
<dbReference type="GeneID" id="74940878"/>
<reference evidence="3" key="1">
    <citation type="submission" date="2022-09" db="EMBL/GenBank/DDBJ databases">
        <title>Diverse halophilic archaea isolated from saline environments.</title>
        <authorList>
            <person name="Cui H.-L."/>
        </authorList>
    </citation>
    <scope>NUCLEOTIDE SEQUENCE</scope>
    <source>
        <strain evidence="3">ZS-35-S2</strain>
    </source>
</reference>
<dbReference type="Pfam" id="PF02517">
    <property type="entry name" value="Rce1-like"/>
    <property type="match status" value="1"/>
</dbReference>
<feature type="transmembrane region" description="Helical" evidence="1">
    <location>
        <begin position="114"/>
        <end position="138"/>
    </location>
</feature>
<keyword evidence="1" id="KW-0472">Membrane</keyword>
<keyword evidence="1" id="KW-0812">Transmembrane</keyword>
<feature type="transmembrane region" description="Helical" evidence="1">
    <location>
        <begin position="184"/>
        <end position="210"/>
    </location>
</feature>
<dbReference type="GO" id="GO:0008237">
    <property type="term" value="F:metallopeptidase activity"/>
    <property type="evidence" value="ECO:0007669"/>
    <property type="project" value="UniProtKB-KW"/>
</dbReference>
<gene>
    <name evidence="3" type="ORF">N0B31_00610</name>
</gene>
<keyword evidence="4" id="KW-1185">Reference proteome</keyword>
<name>A0A9E7U8G8_9EURY</name>
<dbReference type="PANTHER" id="PTHR36435">
    <property type="entry name" value="SLR1288 PROTEIN"/>
    <property type="match status" value="1"/>
</dbReference>
<evidence type="ECO:0000313" key="3">
    <source>
        <dbReference type="EMBL" id="UWM54796.1"/>
    </source>
</evidence>
<dbReference type="Proteomes" id="UP001057580">
    <property type="component" value="Chromosome"/>
</dbReference>
<dbReference type="KEGG" id="ssai:N0B31_00610"/>
<keyword evidence="3" id="KW-0378">Hydrolase</keyword>
<keyword evidence="3" id="KW-0645">Protease</keyword>
<dbReference type="PANTHER" id="PTHR36435:SF1">
    <property type="entry name" value="CAAX AMINO TERMINAL PROTEASE FAMILY PROTEIN"/>
    <property type="match status" value="1"/>
</dbReference>
<feature type="transmembrane region" description="Helical" evidence="1">
    <location>
        <begin position="71"/>
        <end position="94"/>
    </location>
</feature>
<dbReference type="GO" id="GO:0004175">
    <property type="term" value="F:endopeptidase activity"/>
    <property type="evidence" value="ECO:0007669"/>
    <property type="project" value="UniProtKB-ARBA"/>
</dbReference>
<dbReference type="AlphaFoldDB" id="A0A9E7U8G8"/>